<dbReference type="PANTHER" id="PTHR43633">
    <property type="entry name" value="ALCOHOL DEHYDROGENASE YQHD"/>
    <property type="match status" value="1"/>
</dbReference>
<dbReference type="Proteomes" id="UP000261325">
    <property type="component" value="Unassembled WGS sequence"/>
</dbReference>
<dbReference type="GO" id="GO:1990362">
    <property type="term" value="F:butanol dehydrogenase (NAD+) activity"/>
    <property type="evidence" value="ECO:0007669"/>
    <property type="project" value="InterPro"/>
</dbReference>
<reference evidence="3 4" key="1">
    <citation type="journal article" date="2018" name="Nat. Biotechnol.">
        <title>A standardized bacterial taxonomy based on genome phylogeny substantially revises the tree of life.</title>
        <authorList>
            <person name="Parks D.H."/>
            <person name="Chuvochina M."/>
            <person name="Waite D.W."/>
            <person name="Rinke C."/>
            <person name="Skarshewski A."/>
            <person name="Chaumeil P.A."/>
            <person name="Hugenholtz P."/>
        </authorList>
    </citation>
    <scope>NUCLEOTIDE SEQUENCE [LARGE SCALE GENOMIC DNA]</scope>
    <source>
        <strain evidence="3">UBA9049</strain>
    </source>
</reference>
<sequence length="86" mass="9464">MKNFNFRNPTRILFGKGTIADIKDHVPADARVLVLYGGGSAERTGVLAQVRDALSAHTFYEFGGIEPNPRYATALKAVETIREKDV</sequence>
<evidence type="ECO:0000256" key="1">
    <source>
        <dbReference type="ARBA" id="ARBA00023002"/>
    </source>
</evidence>
<dbReference type="Gene3D" id="3.40.50.1970">
    <property type="match status" value="1"/>
</dbReference>
<feature type="non-terminal residue" evidence="3">
    <location>
        <position position="86"/>
    </location>
</feature>
<dbReference type="AlphaFoldDB" id="A0A3B8WQB0"/>
<keyword evidence="1" id="KW-0560">Oxidoreductase</keyword>
<dbReference type="GO" id="GO:0008106">
    <property type="term" value="F:alcohol dehydrogenase (NADP+) activity"/>
    <property type="evidence" value="ECO:0007669"/>
    <property type="project" value="TreeGrafter"/>
</dbReference>
<dbReference type="InterPro" id="IPR044731">
    <property type="entry name" value="BDH-like"/>
</dbReference>
<gene>
    <name evidence="3" type="ORF">DCF82_20300</name>
</gene>
<accession>A0A3B8WQB0</accession>
<evidence type="ECO:0000313" key="3">
    <source>
        <dbReference type="EMBL" id="HAC30122.1"/>
    </source>
</evidence>
<dbReference type="GO" id="GO:1990002">
    <property type="term" value="F:methylglyoxal reductase (NADPH) (acetol producing) activity"/>
    <property type="evidence" value="ECO:0007669"/>
    <property type="project" value="TreeGrafter"/>
</dbReference>
<organism evidence="3 4">
    <name type="scientific">Marinobacter nauticus</name>
    <name type="common">Marinobacter hydrocarbonoclasticus</name>
    <name type="synonym">Marinobacter aquaeolei</name>
    <dbReference type="NCBI Taxonomy" id="2743"/>
    <lineage>
        <taxon>Bacteria</taxon>
        <taxon>Pseudomonadati</taxon>
        <taxon>Pseudomonadota</taxon>
        <taxon>Gammaproteobacteria</taxon>
        <taxon>Pseudomonadales</taxon>
        <taxon>Marinobacteraceae</taxon>
        <taxon>Marinobacter</taxon>
    </lineage>
</organism>
<dbReference type="SUPFAM" id="SSF56796">
    <property type="entry name" value="Dehydroquinate synthase-like"/>
    <property type="match status" value="1"/>
</dbReference>
<name>A0A3B8WQB0_MARNT</name>
<dbReference type="GO" id="GO:0005829">
    <property type="term" value="C:cytosol"/>
    <property type="evidence" value="ECO:0007669"/>
    <property type="project" value="TreeGrafter"/>
</dbReference>
<comment type="caution">
    <text evidence="3">The sequence shown here is derived from an EMBL/GenBank/DDBJ whole genome shotgun (WGS) entry which is preliminary data.</text>
</comment>
<proteinExistence type="predicted"/>
<dbReference type="GO" id="GO:0046872">
    <property type="term" value="F:metal ion binding"/>
    <property type="evidence" value="ECO:0007669"/>
    <property type="project" value="InterPro"/>
</dbReference>
<dbReference type="InterPro" id="IPR001670">
    <property type="entry name" value="ADH_Fe/GldA"/>
</dbReference>
<evidence type="ECO:0000313" key="4">
    <source>
        <dbReference type="Proteomes" id="UP000261325"/>
    </source>
</evidence>
<protein>
    <submittedName>
        <fullName evidence="3">NADH-dependent alcohol dehydrogenase</fullName>
    </submittedName>
</protein>
<dbReference type="PANTHER" id="PTHR43633:SF1">
    <property type="entry name" value="ALCOHOL DEHYDROGENASE YQHD"/>
    <property type="match status" value="1"/>
</dbReference>
<feature type="domain" description="Alcohol dehydrogenase iron-type/glycerol dehydrogenase GldA" evidence="2">
    <location>
        <begin position="9"/>
        <end position="85"/>
    </location>
</feature>
<dbReference type="Pfam" id="PF00465">
    <property type="entry name" value="Fe-ADH"/>
    <property type="match status" value="1"/>
</dbReference>
<dbReference type="EMBL" id="DLYI01000278">
    <property type="protein sequence ID" value="HAC30122.1"/>
    <property type="molecule type" value="Genomic_DNA"/>
</dbReference>
<evidence type="ECO:0000259" key="2">
    <source>
        <dbReference type="Pfam" id="PF00465"/>
    </source>
</evidence>